<evidence type="ECO:0008006" key="2">
    <source>
        <dbReference type="Google" id="ProtNLM"/>
    </source>
</evidence>
<dbReference type="InterPro" id="IPR008257">
    <property type="entry name" value="Pept_M19"/>
</dbReference>
<dbReference type="AlphaFoldDB" id="X1CXN6"/>
<name>X1CXN6_9ZZZZ</name>
<dbReference type="PANTHER" id="PTHR10443">
    <property type="entry name" value="MICROSOMAL DIPEPTIDASE"/>
    <property type="match status" value="1"/>
</dbReference>
<dbReference type="Pfam" id="PF01244">
    <property type="entry name" value="Peptidase_M19"/>
    <property type="match status" value="1"/>
</dbReference>
<organism evidence="1">
    <name type="scientific">marine sediment metagenome</name>
    <dbReference type="NCBI Taxonomy" id="412755"/>
    <lineage>
        <taxon>unclassified sequences</taxon>
        <taxon>metagenomes</taxon>
        <taxon>ecological metagenomes</taxon>
    </lineage>
</organism>
<dbReference type="Gene3D" id="3.20.20.140">
    <property type="entry name" value="Metal-dependent hydrolases"/>
    <property type="match status" value="1"/>
</dbReference>
<dbReference type="PANTHER" id="PTHR10443:SF12">
    <property type="entry name" value="DIPEPTIDASE"/>
    <property type="match status" value="1"/>
</dbReference>
<accession>X1CXN6</accession>
<dbReference type="GO" id="GO:0070573">
    <property type="term" value="F:metallodipeptidase activity"/>
    <property type="evidence" value="ECO:0007669"/>
    <property type="project" value="InterPro"/>
</dbReference>
<dbReference type="GO" id="GO:0006508">
    <property type="term" value="P:proteolysis"/>
    <property type="evidence" value="ECO:0007669"/>
    <property type="project" value="InterPro"/>
</dbReference>
<gene>
    <name evidence="1" type="ORF">S01H4_54362</name>
</gene>
<reference evidence="1" key="1">
    <citation type="journal article" date="2014" name="Front. Microbiol.">
        <title>High frequency of phylogenetically diverse reductive dehalogenase-homologous genes in deep subseafloor sedimentary metagenomes.</title>
        <authorList>
            <person name="Kawai M."/>
            <person name="Futagami T."/>
            <person name="Toyoda A."/>
            <person name="Takaki Y."/>
            <person name="Nishi S."/>
            <person name="Hori S."/>
            <person name="Arai W."/>
            <person name="Tsubouchi T."/>
            <person name="Morono Y."/>
            <person name="Uchiyama I."/>
            <person name="Ito T."/>
            <person name="Fujiyama A."/>
            <person name="Inagaki F."/>
            <person name="Takami H."/>
        </authorList>
    </citation>
    <scope>NUCLEOTIDE SEQUENCE</scope>
    <source>
        <strain evidence="1">Expedition CK06-06</strain>
    </source>
</reference>
<dbReference type="PROSITE" id="PS51365">
    <property type="entry name" value="RENAL_DIPEPTIDASE_2"/>
    <property type="match status" value="1"/>
</dbReference>
<feature type="non-terminal residue" evidence="1">
    <location>
        <position position="1"/>
    </location>
</feature>
<sequence>RNMDDDMLRAVAGNDGVVMVNFMTIYLDPEKMARWKLMGWHWFTHPRQTETPLSLLVDHIDHIVQVAGVDHVSLGSDFDNTPFLPEGLKDVGDYPNLTVELLRRGYSDQDVRKILGGNVLRVLTDVEAVAAQLL</sequence>
<evidence type="ECO:0000313" key="1">
    <source>
        <dbReference type="EMBL" id="GAH12597.1"/>
    </source>
</evidence>
<dbReference type="SUPFAM" id="SSF51556">
    <property type="entry name" value="Metallo-dependent hydrolases"/>
    <property type="match status" value="1"/>
</dbReference>
<protein>
    <recommendedName>
        <fullName evidence="2">Membrane dipeptidase</fullName>
    </recommendedName>
</protein>
<comment type="caution">
    <text evidence="1">The sequence shown here is derived from an EMBL/GenBank/DDBJ whole genome shotgun (WGS) entry which is preliminary data.</text>
</comment>
<dbReference type="EMBL" id="BART01031273">
    <property type="protein sequence ID" value="GAH12597.1"/>
    <property type="molecule type" value="Genomic_DNA"/>
</dbReference>
<dbReference type="InterPro" id="IPR032466">
    <property type="entry name" value="Metal_Hydrolase"/>
</dbReference>
<proteinExistence type="predicted"/>